<organism evidence="1 2">
    <name type="scientific">Sphaerisporangium aureirubrum</name>
    <dbReference type="NCBI Taxonomy" id="1544736"/>
    <lineage>
        <taxon>Bacteria</taxon>
        <taxon>Bacillati</taxon>
        <taxon>Actinomycetota</taxon>
        <taxon>Actinomycetes</taxon>
        <taxon>Streptosporangiales</taxon>
        <taxon>Streptosporangiaceae</taxon>
        <taxon>Sphaerisporangium</taxon>
    </lineage>
</organism>
<evidence type="ECO:0000313" key="2">
    <source>
        <dbReference type="Proteomes" id="UP001596137"/>
    </source>
</evidence>
<protein>
    <submittedName>
        <fullName evidence="1">Uncharacterized protein</fullName>
    </submittedName>
</protein>
<dbReference type="Proteomes" id="UP001596137">
    <property type="component" value="Unassembled WGS sequence"/>
</dbReference>
<dbReference type="RefSeq" id="WP_380761785.1">
    <property type="nucleotide sequence ID" value="NZ_JBHSRF010000090.1"/>
</dbReference>
<accession>A0ABW1NTA3</accession>
<reference evidence="2" key="1">
    <citation type="journal article" date="2019" name="Int. J. Syst. Evol. Microbiol.">
        <title>The Global Catalogue of Microorganisms (GCM) 10K type strain sequencing project: providing services to taxonomists for standard genome sequencing and annotation.</title>
        <authorList>
            <consortium name="The Broad Institute Genomics Platform"/>
            <consortium name="The Broad Institute Genome Sequencing Center for Infectious Disease"/>
            <person name="Wu L."/>
            <person name="Ma J."/>
        </authorList>
    </citation>
    <scope>NUCLEOTIDE SEQUENCE [LARGE SCALE GENOMIC DNA]</scope>
    <source>
        <strain evidence="2">JCM 30346</strain>
    </source>
</reference>
<comment type="caution">
    <text evidence="1">The sequence shown here is derived from an EMBL/GenBank/DDBJ whole genome shotgun (WGS) entry which is preliminary data.</text>
</comment>
<evidence type="ECO:0000313" key="1">
    <source>
        <dbReference type="EMBL" id="MFC6086515.1"/>
    </source>
</evidence>
<proteinExistence type="predicted"/>
<keyword evidence="2" id="KW-1185">Reference proteome</keyword>
<sequence length="181" mass="20201">MDAEAWRQGIDAVGPGAEVWAVQLGGHWVEPGPWAVIRDDLDLALFRVALRQEPGYRFHRLLLYDLPSDLGESPSRYGRSHDEHDRWLTRVRRHLALVGAEGSAGTRLPHRAEYRVRLVILSRAGQPRTIEVQDGLWVGTAPPADVISAWNAEGLIPLDPHEENIVGPHSDRNPLWAGIPT</sequence>
<name>A0ABW1NTA3_9ACTN</name>
<gene>
    <name evidence="1" type="ORF">ACFP1K_35460</name>
</gene>
<dbReference type="EMBL" id="JBHSRF010000090">
    <property type="protein sequence ID" value="MFC6086515.1"/>
    <property type="molecule type" value="Genomic_DNA"/>
</dbReference>